<dbReference type="NCBIfam" id="TIGR00435">
    <property type="entry name" value="cysS"/>
    <property type="match status" value="1"/>
</dbReference>
<evidence type="ECO:0000256" key="12">
    <source>
        <dbReference type="HAMAP-Rule" id="MF_00041"/>
    </source>
</evidence>
<keyword evidence="11 12" id="KW-0030">Aminoacyl-tRNA synthetase</keyword>
<keyword evidence="15" id="KW-1185">Reference proteome</keyword>
<dbReference type="InterPro" id="IPR056411">
    <property type="entry name" value="CysS_C"/>
</dbReference>
<keyword evidence="6 12" id="KW-0479">Metal-binding</keyword>
<keyword evidence="10 12" id="KW-0648">Protein biosynthesis</keyword>
<dbReference type="GO" id="GO:0004817">
    <property type="term" value="F:cysteine-tRNA ligase activity"/>
    <property type="evidence" value="ECO:0007669"/>
    <property type="project" value="UniProtKB-EC"/>
</dbReference>
<dbReference type="HAMAP" id="MF_00041">
    <property type="entry name" value="Cys_tRNA_synth"/>
    <property type="match status" value="1"/>
</dbReference>
<evidence type="ECO:0000256" key="8">
    <source>
        <dbReference type="ARBA" id="ARBA00022833"/>
    </source>
</evidence>
<dbReference type="SUPFAM" id="SSF47323">
    <property type="entry name" value="Anticodon-binding domain of a subclass of class I aminoacyl-tRNA synthetases"/>
    <property type="match status" value="1"/>
</dbReference>
<feature type="binding site" evidence="12">
    <location>
        <position position="209"/>
    </location>
    <ligand>
        <name>Zn(2+)</name>
        <dbReference type="ChEBI" id="CHEBI:29105"/>
    </ligand>
</feature>
<comment type="catalytic activity">
    <reaction evidence="12">
        <text>tRNA(Cys) + L-cysteine + ATP = L-cysteinyl-tRNA(Cys) + AMP + diphosphate</text>
        <dbReference type="Rhea" id="RHEA:17773"/>
        <dbReference type="Rhea" id="RHEA-COMP:9661"/>
        <dbReference type="Rhea" id="RHEA-COMP:9679"/>
        <dbReference type="ChEBI" id="CHEBI:30616"/>
        <dbReference type="ChEBI" id="CHEBI:33019"/>
        <dbReference type="ChEBI" id="CHEBI:35235"/>
        <dbReference type="ChEBI" id="CHEBI:78442"/>
        <dbReference type="ChEBI" id="CHEBI:78517"/>
        <dbReference type="ChEBI" id="CHEBI:456215"/>
        <dbReference type="EC" id="6.1.1.16"/>
    </reaction>
</comment>
<keyword evidence="9 12" id="KW-0067">ATP-binding</keyword>
<comment type="subunit">
    <text evidence="3 12">Monomer.</text>
</comment>
<sequence length="460" mass="52067">MLKIYNTLTRQKEEFKPINAGKVGMYVCGVTIYDLCHIGHGRTFVSFDVVSRYLRYLGYDLTFVRNITDIDDKIIKRANENGESCDSLTERLIGEMHADFDALNMKRPDIEPRATEYITEIIELVEKLIERGFAYVADNGDVMFEIAKYDDYGKLSRQDLEQLQAGARVEIESAKRSSLDFVLWKMSKPGEPTWESPWGPGRPGWHIECSAMNSSILGNHFDIHGGGSDLQFPHHENEIAQSCCAHGTDYVNTWMHSGMVMVDREKMSKSLGNFFTIRDVLGHYDAETVRYFLMSGHYRSQLNYSEENLNQARASLERLYTSLRGLDLSTPAAGGEEYVKRYTEAMNDDFNTPEAYSVLFDMAREINCVKTEDVAMASALGSLMRELADVIGILYQDPEAFLKGDSGNDDEVAEIEALIKLRNDSRAAKDWANADMARDKLTEMGIVLEDGAAGTTWRRK</sequence>
<keyword evidence="4 12" id="KW-0963">Cytoplasm</keyword>
<dbReference type="Pfam" id="PF01406">
    <property type="entry name" value="tRNA-synt_1e"/>
    <property type="match status" value="1"/>
</dbReference>
<dbReference type="Gene3D" id="1.20.120.1910">
    <property type="entry name" value="Cysteine-tRNA ligase, C-terminal anti-codon recognition domain"/>
    <property type="match status" value="1"/>
</dbReference>
<keyword evidence="7 12" id="KW-0547">Nucleotide-binding</keyword>
<gene>
    <name evidence="12 14" type="primary">cysS</name>
    <name evidence="14" type="ORF">ACED39_06955</name>
</gene>
<dbReference type="InterPro" id="IPR009080">
    <property type="entry name" value="tRNAsynth_Ia_anticodon-bd"/>
</dbReference>
<dbReference type="PANTHER" id="PTHR10890">
    <property type="entry name" value="CYSTEINYL-TRNA SYNTHETASE"/>
    <property type="match status" value="1"/>
</dbReference>
<evidence type="ECO:0000256" key="6">
    <source>
        <dbReference type="ARBA" id="ARBA00022723"/>
    </source>
</evidence>
<dbReference type="Gene3D" id="3.40.50.620">
    <property type="entry name" value="HUPs"/>
    <property type="match status" value="1"/>
</dbReference>
<protein>
    <recommendedName>
        <fullName evidence="12">Cysteine--tRNA ligase</fullName>
        <ecNumber evidence="12">6.1.1.16</ecNumber>
    </recommendedName>
    <alternativeName>
        <fullName evidence="12">Cysteinyl-tRNA synthetase</fullName>
        <shortName evidence="12">CysRS</shortName>
    </alternativeName>
</protein>
<dbReference type="CDD" id="cd00672">
    <property type="entry name" value="CysRS_core"/>
    <property type="match status" value="1"/>
</dbReference>
<dbReference type="Pfam" id="PF23493">
    <property type="entry name" value="CysS_C"/>
    <property type="match status" value="1"/>
</dbReference>
<accession>A0ABV4MG03</accession>
<dbReference type="Pfam" id="PF09190">
    <property type="entry name" value="DALR_2"/>
    <property type="match status" value="1"/>
</dbReference>
<dbReference type="Proteomes" id="UP001569151">
    <property type="component" value="Unassembled WGS sequence"/>
</dbReference>
<evidence type="ECO:0000256" key="10">
    <source>
        <dbReference type="ARBA" id="ARBA00022917"/>
    </source>
</evidence>
<keyword evidence="8 12" id="KW-0862">Zinc</keyword>
<evidence type="ECO:0000259" key="13">
    <source>
        <dbReference type="SMART" id="SM00840"/>
    </source>
</evidence>
<feature type="binding site" evidence="12">
    <location>
        <position position="28"/>
    </location>
    <ligand>
        <name>Zn(2+)</name>
        <dbReference type="ChEBI" id="CHEBI:29105"/>
    </ligand>
</feature>
<feature type="domain" description="Cysteinyl-tRNA synthetase class Ia DALR" evidence="13">
    <location>
        <begin position="341"/>
        <end position="402"/>
    </location>
</feature>
<dbReference type="InterPro" id="IPR024909">
    <property type="entry name" value="Cys-tRNA/MSH_ligase"/>
</dbReference>
<dbReference type="EMBL" id="JBGOOS010000007">
    <property type="protein sequence ID" value="MEZ8208512.1"/>
    <property type="molecule type" value="Genomic_DNA"/>
</dbReference>
<dbReference type="InterPro" id="IPR032678">
    <property type="entry name" value="tRNA-synt_1_cat_dom"/>
</dbReference>
<dbReference type="RefSeq" id="WP_371718268.1">
    <property type="nucleotide sequence ID" value="NZ_JBGOOF010000008.1"/>
</dbReference>
<organism evidence="14 15">
    <name type="scientific">Vibrio bivalvicida</name>
    <dbReference type="NCBI Taxonomy" id="1276888"/>
    <lineage>
        <taxon>Bacteria</taxon>
        <taxon>Pseudomonadati</taxon>
        <taxon>Pseudomonadota</taxon>
        <taxon>Gammaproteobacteria</taxon>
        <taxon>Vibrionales</taxon>
        <taxon>Vibrionaceae</taxon>
        <taxon>Vibrio</taxon>
        <taxon>Vibrio oreintalis group</taxon>
    </lineage>
</organism>
<feature type="binding site" evidence="12">
    <location>
        <position position="269"/>
    </location>
    <ligand>
        <name>ATP</name>
        <dbReference type="ChEBI" id="CHEBI:30616"/>
    </ligand>
</feature>
<feature type="binding site" evidence="12">
    <location>
        <position position="234"/>
    </location>
    <ligand>
        <name>Zn(2+)</name>
        <dbReference type="ChEBI" id="CHEBI:29105"/>
    </ligand>
</feature>
<feature type="short sequence motif" description="'HIGH' region" evidence="12">
    <location>
        <begin position="30"/>
        <end position="40"/>
    </location>
</feature>
<evidence type="ECO:0000256" key="2">
    <source>
        <dbReference type="ARBA" id="ARBA00005594"/>
    </source>
</evidence>
<comment type="caution">
    <text evidence="14">The sequence shown here is derived from an EMBL/GenBank/DDBJ whole genome shotgun (WGS) entry which is preliminary data.</text>
</comment>
<dbReference type="SMART" id="SM00840">
    <property type="entry name" value="DALR_2"/>
    <property type="match status" value="1"/>
</dbReference>
<name>A0ABV4MG03_9VIBR</name>
<comment type="cofactor">
    <cofactor evidence="12">
        <name>Zn(2+)</name>
        <dbReference type="ChEBI" id="CHEBI:29105"/>
    </cofactor>
    <text evidence="12">Binds 1 zinc ion per subunit.</text>
</comment>
<comment type="similarity">
    <text evidence="2 12">Belongs to the class-I aminoacyl-tRNA synthetase family.</text>
</comment>
<evidence type="ECO:0000256" key="1">
    <source>
        <dbReference type="ARBA" id="ARBA00004496"/>
    </source>
</evidence>
<dbReference type="PRINTS" id="PR00983">
    <property type="entry name" value="TRNASYNTHCYS"/>
</dbReference>
<feature type="short sequence motif" description="'KMSKS' region" evidence="12">
    <location>
        <begin position="266"/>
        <end position="270"/>
    </location>
</feature>
<dbReference type="EC" id="6.1.1.16" evidence="12"/>
<evidence type="ECO:0000256" key="5">
    <source>
        <dbReference type="ARBA" id="ARBA00022598"/>
    </source>
</evidence>
<dbReference type="InterPro" id="IPR015273">
    <property type="entry name" value="Cys-tRNA-synt_Ia_DALR"/>
</dbReference>
<feature type="binding site" evidence="12">
    <location>
        <position position="238"/>
    </location>
    <ligand>
        <name>Zn(2+)</name>
        <dbReference type="ChEBI" id="CHEBI:29105"/>
    </ligand>
</feature>
<reference evidence="14 15" key="1">
    <citation type="submission" date="2024-06" db="EMBL/GenBank/DDBJ databases">
        <authorList>
            <person name="Steensen K."/>
            <person name="Seneca J."/>
            <person name="Bartlau N."/>
            <person name="Yu A.X."/>
            <person name="Polz M.F."/>
        </authorList>
    </citation>
    <scope>NUCLEOTIDE SEQUENCE [LARGE SCALE GENOMIC DNA]</scope>
    <source>
        <strain evidence="14 15">1F146</strain>
    </source>
</reference>
<dbReference type="PANTHER" id="PTHR10890:SF3">
    <property type="entry name" value="CYSTEINE--TRNA LIGASE, CYTOPLASMIC"/>
    <property type="match status" value="1"/>
</dbReference>
<dbReference type="SUPFAM" id="SSF52374">
    <property type="entry name" value="Nucleotidylyl transferase"/>
    <property type="match status" value="1"/>
</dbReference>
<evidence type="ECO:0000256" key="11">
    <source>
        <dbReference type="ARBA" id="ARBA00023146"/>
    </source>
</evidence>
<evidence type="ECO:0000256" key="3">
    <source>
        <dbReference type="ARBA" id="ARBA00011245"/>
    </source>
</evidence>
<dbReference type="InterPro" id="IPR014729">
    <property type="entry name" value="Rossmann-like_a/b/a_fold"/>
</dbReference>
<evidence type="ECO:0000313" key="15">
    <source>
        <dbReference type="Proteomes" id="UP001569151"/>
    </source>
</evidence>
<keyword evidence="5 12" id="KW-0436">Ligase</keyword>
<evidence type="ECO:0000256" key="4">
    <source>
        <dbReference type="ARBA" id="ARBA00022490"/>
    </source>
</evidence>
<evidence type="ECO:0000313" key="14">
    <source>
        <dbReference type="EMBL" id="MEZ8208512.1"/>
    </source>
</evidence>
<dbReference type="CDD" id="cd07963">
    <property type="entry name" value="Anticodon_Ia_Cys"/>
    <property type="match status" value="1"/>
</dbReference>
<comment type="subcellular location">
    <subcellularLocation>
        <location evidence="1 12">Cytoplasm</location>
    </subcellularLocation>
</comment>
<evidence type="ECO:0000256" key="9">
    <source>
        <dbReference type="ARBA" id="ARBA00022840"/>
    </source>
</evidence>
<proteinExistence type="inferred from homology"/>
<evidence type="ECO:0000256" key="7">
    <source>
        <dbReference type="ARBA" id="ARBA00022741"/>
    </source>
</evidence>
<dbReference type="InterPro" id="IPR015803">
    <property type="entry name" value="Cys-tRNA-ligase"/>
</dbReference>